<dbReference type="SUPFAM" id="SSF56112">
    <property type="entry name" value="Protein kinase-like (PK-like)"/>
    <property type="match status" value="1"/>
</dbReference>
<evidence type="ECO:0000313" key="2">
    <source>
        <dbReference type="Proteomes" id="UP000199495"/>
    </source>
</evidence>
<dbReference type="EMBL" id="FNCS01000002">
    <property type="protein sequence ID" value="SDG41817.1"/>
    <property type="molecule type" value="Genomic_DNA"/>
</dbReference>
<keyword evidence="1" id="KW-0418">Kinase</keyword>
<dbReference type="GO" id="GO:0019748">
    <property type="term" value="P:secondary metabolic process"/>
    <property type="evidence" value="ECO:0007669"/>
    <property type="project" value="InterPro"/>
</dbReference>
<keyword evidence="1" id="KW-0808">Transferase</keyword>
<gene>
    <name evidence="1" type="ORF">SAMN04487974_102509</name>
</gene>
<organism evidence="1 2">
    <name type="scientific">Pelagibacterium luteolum</name>
    <dbReference type="NCBI Taxonomy" id="440168"/>
    <lineage>
        <taxon>Bacteria</taxon>
        <taxon>Pseudomonadati</taxon>
        <taxon>Pseudomonadota</taxon>
        <taxon>Alphaproteobacteria</taxon>
        <taxon>Hyphomicrobiales</taxon>
        <taxon>Devosiaceae</taxon>
        <taxon>Pelagibacterium</taxon>
    </lineage>
</organism>
<dbReference type="Proteomes" id="UP000199495">
    <property type="component" value="Unassembled WGS sequence"/>
</dbReference>
<dbReference type="RefSeq" id="WP_176762547.1">
    <property type="nucleotide sequence ID" value="NZ_FNCS01000002.1"/>
</dbReference>
<dbReference type="AlphaFoldDB" id="A0A1G7U308"/>
<keyword evidence="2" id="KW-1185">Reference proteome</keyword>
<sequence>MSKLSPVAETTEAWTYKVQRDDNTPAALRIYKHGRDAVREGDLLEWYRGDGAIRHFGTADNCVLTEWADGRTLASPAQDGKDVQATSAIANLVGMLHVSRPDVPDNLLPLRDYLADFFAADVRVWPDTARDLYARSVGIAYAALDKPSAEIPLHGDVHHDRVVLAERGWIARSPLGLIGDPAYDLAASFLHPWGNVKLAADPVRINAMAETFAQKLGHKRKRILAFAAIYAANSACRELAVGGSINWHLAVLPNLLAVYDLA</sequence>
<name>A0A1G7U308_9HYPH</name>
<dbReference type="InterPro" id="IPR011009">
    <property type="entry name" value="Kinase-like_dom_sf"/>
</dbReference>
<dbReference type="Pfam" id="PF04655">
    <property type="entry name" value="APH_6_hur"/>
    <property type="match status" value="1"/>
</dbReference>
<dbReference type="InterPro" id="IPR006748">
    <property type="entry name" value="NH2Glyco/OHUrea_AB-resist_kin"/>
</dbReference>
<reference evidence="1 2" key="1">
    <citation type="submission" date="2016-10" db="EMBL/GenBank/DDBJ databases">
        <authorList>
            <person name="de Groot N.N."/>
        </authorList>
    </citation>
    <scope>NUCLEOTIDE SEQUENCE [LARGE SCALE GENOMIC DNA]</scope>
    <source>
        <strain evidence="1 2">CGMCC 1.10267</strain>
    </source>
</reference>
<protein>
    <submittedName>
        <fullName evidence="1">Streptomycin 6-kinase</fullName>
    </submittedName>
</protein>
<evidence type="ECO:0000313" key="1">
    <source>
        <dbReference type="EMBL" id="SDG41817.1"/>
    </source>
</evidence>
<dbReference type="GO" id="GO:0016773">
    <property type="term" value="F:phosphotransferase activity, alcohol group as acceptor"/>
    <property type="evidence" value="ECO:0007669"/>
    <property type="project" value="InterPro"/>
</dbReference>
<accession>A0A1G7U308</accession>
<proteinExistence type="predicted"/>
<dbReference type="GO" id="GO:0016301">
    <property type="term" value="F:kinase activity"/>
    <property type="evidence" value="ECO:0007669"/>
    <property type="project" value="UniProtKB-KW"/>
</dbReference>
<dbReference type="STRING" id="440168.SAMN04487974_102509"/>